<dbReference type="InterPro" id="IPR048263">
    <property type="entry name" value="Arb2"/>
</dbReference>
<evidence type="ECO:0000259" key="2">
    <source>
        <dbReference type="Pfam" id="PF22749"/>
    </source>
</evidence>
<name>A0A6A5YSN5_9PLEO</name>
<dbReference type="PANTHER" id="PTHR21357">
    <property type="entry name" value="FAM172 FAMILY PROTEIN HOMOLOG CG10038"/>
    <property type="match status" value="1"/>
</dbReference>
<dbReference type="GO" id="GO:0031048">
    <property type="term" value="P:regulatory ncRNA-mediated heterochromatin formation"/>
    <property type="evidence" value="ECO:0007669"/>
    <property type="project" value="TreeGrafter"/>
</dbReference>
<accession>A0A6A5YSN5</accession>
<dbReference type="PANTHER" id="PTHR21357:SF4">
    <property type="entry name" value="FAM172 FAMILY PROTEIN HOMOLOG CG10038"/>
    <property type="match status" value="1"/>
</dbReference>
<keyword evidence="4" id="KW-1185">Reference proteome</keyword>
<dbReference type="Proteomes" id="UP000799770">
    <property type="component" value="Unassembled WGS sequence"/>
</dbReference>
<evidence type="ECO:0000256" key="1">
    <source>
        <dbReference type="SAM" id="MobiDB-lite"/>
    </source>
</evidence>
<protein>
    <submittedName>
        <fullName evidence="3">Arb2 domain-containing protein</fullName>
    </submittedName>
</protein>
<reference evidence="3" key="1">
    <citation type="journal article" date="2020" name="Stud. Mycol.">
        <title>101 Dothideomycetes genomes: a test case for predicting lifestyles and emergence of pathogens.</title>
        <authorList>
            <person name="Haridas S."/>
            <person name="Albert R."/>
            <person name="Binder M."/>
            <person name="Bloem J."/>
            <person name="Labutti K."/>
            <person name="Salamov A."/>
            <person name="Andreopoulos B."/>
            <person name="Baker S."/>
            <person name="Barry K."/>
            <person name="Bills G."/>
            <person name="Bluhm B."/>
            <person name="Cannon C."/>
            <person name="Castanera R."/>
            <person name="Culley D."/>
            <person name="Daum C."/>
            <person name="Ezra D."/>
            <person name="Gonzalez J."/>
            <person name="Henrissat B."/>
            <person name="Kuo A."/>
            <person name="Liang C."/>
            <person name="Lipzen A."/>
            <person name="Lutzoni F."/>
            <person name="Magnuson J."/>
            <person name="Mondo S."/>
            <person name="Nolan M."/>
            <person name="Ohm R."/>
            <person name="Pangilinan J."/>
            <person name="Park H.-J."/>
            <person name="Ramirez L."/>
            <person name="Alfaro M."/>
            <person name="Sun H."/>
            <person name="Tritt A."/>
            <person name="Yoshinaga Y."/>
            <person name="Zwiers L.-H."/>
            <person name="Turgeon B."/>
            <person name="Goodwin S."/>
            <person name="Spatafora J."/>
            <person name="Crous P."/>
            <person name="Grigoriev I."/>
        </authorList>
    </citation>
    <scope>NUCLEOTIDE SEQUENCE</scope>
    <source>
        <strain evidence="3">CBS 627.86</strain>
    </source>
</reference>
<gene>
    <name evidence="3" type="ORF">BDV96DRAFT_502177</name>
</gene>
<feature type="domain" description="Arb2" evidence="2">
    <location>
        <begin position="15"/>
        <end position="324"/>
    </location>
</feature>
<sequence length="590" mass="65695">MFRRAEDGLPPDAFYPANLKALGFFVNGTGHVRKIKYPDKNFDYRFSNNDRHNDVRREAFQTCLREEVDKRLRALGLTKLYLANPTKPTPGLPLPANPPPRPSIPILAPPTEILRTKKKVYVVINDSNQDLGILAYRQLQRDLGINGGSVINYAKEIYARSSESKDSINIYDDLAEIKNKDRDTPALIVLNPGQLLYSHKQDRALSLQSWNAQPRKSICHDNIRIDDNLNYVPGMKTAKEHIDFAWRTVFYNTESKYIHEEAQVYIVAIEDGAANYLELVDKNPVWFAARVAALALISPNKVAAQFKSRKARKFLSEKARAWSHTELSSNPQDCIGIPGARIPGTNTVPICTTFAASDQPSAECIFTDFNVQHEILNFFDEVASSEDPFRWCNPDFDISPSILQPAKKEEKTNNPGFEDEVSSEQQAIDELCSEIKHMKASHVATPFYPIDPELNAGSYNLAKRIAIAESELKGLETKLLAKGGLKAGQGEEVRGKWETKGGGPKVPFAGTMVDSEALKAAGLLETAEEGLAEVDSGNGGDVGRGPEAKSEPEIKQEPEIKRDPEVKTGPEIKTEPETNKEPEIKREPEE</sequence>
<dbReference type="GO" id="GO:0005634">
    <property type="term" value="C:nucleus"/>
    <property type="evidence" value="ECO:0007669"/>
    <property type="project" value="TreeGrafter"/>
</dbReference>
<organism evidence="3 4">
    <name type="scientific">Lophiotrema nucula</name>
    <dbReference type="NCBI Taxonomy" id="690887"/>
    <lineage>
        <taxon>Eukaryota</taxon>
        <taxon>Fungi</taxon>
        <taxon>Dikarya</taxon>
        <taxon>Ascomycota</taxon>
        <taxon>Pezizomycotina</taxon>
        <taxon>Dothideomycetes</taxon>
        <taxon>Pleosporomycetidae</taxon>
        <taxon>Pleosporales</taxon>
        <taxon>Lophiotremataceae</taxon>
        <taxon>Lophiotrema</taxon>
    </lineage>
</organism>
<dbReference type="AlphaFoldDB" id="A0A6A5YSN5"/>
<feature type="compositionally biased region" description="Basic and acidic residues" evidence="1">
    <location>
        <begin position="544"/>
        <end position="590"/>
    </location>
</feature>
<proteinExistence type="predicted"/>
<evidence type="ECO:0000313" key="3">
    <source>
        <dbReference type="EMBL" id="KAF2109754.1"/>
    </source>
</evidence>
<dbReference type="EMBL" id="ML977341">
    <property type="protein sequence ID" value="KAF2109754.1"/>
    <property type="molecule type" value="Genomic_DNA"/>
</dbReference>
<dbReference type="Pfam" id="PF22749">
    <property type="entry name" value="Arb2"/>
    <property type="match status" value="1"/>
</dbReference>
<dbReference type="GO" id="GO:0035197">
    <property type="term" value="F:siRNA binding"/>
    <property type="evidence" value="ECO:0007669"/>
    <property type="project" value="TreeGrafter"/>
</dbReference>
<dbReference type="OrthoDB" id="421951at2759"/>
<evidence type="ECO:0000313" key="4">
    <source>
        <dbReference type="Proteomes" id="UP000799770"/>
    </source>
</evidence>
<dbReference type="InterPro" id="IPR053858">
    <property type="entry name" value="Arb2_dom"/>
</dbReference>
<feature type="region of interest" description="Disordered" evidence="1">
    <location>
        <begin position="531"/>
        <end position="590"/>
    </location>
</feature>